<dbReference type="EMBL" id="PPTU01000017">
    <property type="protein sequence ID" value="RDB68868.1"/>
    <property type="molecule type" value="Genomic_DNA"/>
</dbReference>
<reference evidence="5 6" key="1">
    <citation type="journal article" date="2018" name="Elife">
        <title>Discovery and characterization of a prevalent human gut bacterial enzyme sufficient for the inactivation of a family of plant toxins.</title>
        <authorList>
            <person name="Koppel N."/>
            <person name="Bisanz J.E."/>
            <person name="Pandelia M.E."/>
            <person name="Turnbaugh P.J."/>
            <person name="Balskus E.P."/>
        </authorList>
    </citation>
    <scope>NUCLEOTIDE SEQUENCE [LARGE SCALE GENOMIC DNA]</scope>
    <source>
        <strain evidence="5 6">W1 BHI 6</strain>
    </source>
</reference>
<dbReference type="AlphaFoldDB" id="A0A369MBR6"/>
<feature type="region of interest" description="Disordered" evidence="1">
    <location>
        <begin position="34"/>
        <end position="62"/>
    </location>
</feature>
<keyword evidence="2" id="KW-0812">Transmembrane</keyword>
<sequence>MGQSTTPKALALGVSLSLACGLLPGAAFADEAPEDDASANAADSARGTAGGADSAPSGAAAKPDGYDKADFYSDNPVAPIARTLAVPLAANTQLRSLSNEMKYFARFESNQNYDQGLSWGDGYHAMGYYQFDNRYSLKSFISYCYNFDPVKYRMFSWVPSANISGDLYDGNADRLTDIGQQLNESWHAAYAADPAEFSALQDTFAYDNYYVPAETYLASRGIDISNRADSVKGLCWGLANLFGTSGWHKFVGGWSDGYVNGTYYNSYNYPGAGLTNDMTDEQFVTTLCDYVIAHVAEFYHGQPQYHEGWTNRYKQEKELCLSLLPEKPTVPPVEEEPPAADSPAVPPVGNTPPEEGSGDAPSGETKPPESVLPPEVNPPAAPEGNPPSAPNEPAPPANDGAGQADPDETPKPDGDSTAPTPPASPSNPENTTPPAGSETTPPEETKPPESTTPPESPETTPGSGLQEPTKEVANSSKPSLEEPTAPAQEPVNLPKADGDEKNGNETAAKTSKLSQTGDGTTNAPLGVALGAAGIAAIAGAALATRRILK</sequence>
<organism evidence="5 6">
    <name type="scientific">Eggerthella lenta</name>
    <name type="common">Eubacterium lentum</name>
    <dbReference type="NCBI Taxonomy" id="84112"/>
    <lineage>
        <taxon>Bacteria</taxon>
        <taxon>Bacillati</taxon>
        <taxon>Actinomycetota</taxon>
        <taxon>Coriobacteriia</taxon>
        <taxon>Eggerthellales</taxon>
        <taxon>Eggerthellaceae</taxon>
        <taxon>Eggerthella</taxon>
    </lineage>
</organism>
<evidence type="ECO:0000256" key="1">
    <source>
        <dbReference type="SAM" id="MobiDB-lite"/>
    </source>
</evidence>
<evidence type="ECO:0000259" key="4">
    <source>
        <dbReference type="Pfam" id="PF21277"/>
    </source>
</evidence>
<dbReference type="InterPro" id="IPR051425">
    <property type="entry name" value="Formin_Homology"/>
</dbReference>
<feature type="chain" id="PRO_5017009981" description="Type VI secretion system spike protein VgrG3-like C-terminal domain-containing protein" evidence="3">
    <location>
        <begin position="30"/>
        <end position="549"/>
    </location>
</feature>
<protein>
    <recommendedName>
        <fullName evidence="4">Type VI secretion system spike protein VgrG3-like C-terminal domain-containing protein</fullName>
    </recommendedName>
</protein>
<evidence type="ECO:0000313" key="5">
    <source>
        <dbReference type="EMBL" id="RDB68868.1"/>
    </source>
</evidence>
<dbReference type="Pfam" id="PF21277">
    <property type="entry name" value="T6SS_VgrG3-like_C"/>
    <property type="match status" value="1"/>
</dbReference>
<accession>A0A369MBR6</accession>
<evidence type="ECO:0000256" key="2">
    <source>
        <dbReference type="SAM" id="Phobius"/>
    </source>
</evidence>
<feature type="compositionally biased region" description="Low complexity" evidence="1">
    <location>
        <begin position="426"/>
        <end position="449"/>
    </location>
</feature>
<name>A0A369MBR6_EGGLN</name>
<feature type="transmembrane region" description="Helical" evidence="2">
    <location>
        <begin position="523"/>
        <end position="543"/>
    </location>
</feature>
<gene>
    <name evidence="5" type="ORF">C1875_10935</name>
</gene>
<keyword evidence="2" id="KW-0472">Membrane</keyword>
<feature type="signal peptide" evidence="3">
    <location>
        <begin position="1"/>
        <end position="29"/>
    </location>
</feature>
<dbReference type="PANTHER" id="PTHR45725:SF1">
    <property type="entry name" value="DISHEVELLED ASSOCIATED ACTIVATOR OF MORPHOGENESIS, ISOFORM D"/>
    <property type="match status" value="1"/>
</dbReference>
<dbReference type="PANTHER" id="PTHR45725">
    <property type="entry name" value="FORMIN HOMOLOGY 2 FAMILY MEMBER"/>
    <property type="match status" value="1"/>
</dbReference>
<feature type="domain" description="Type VI secretion system spike protein VgrG3-like C-terminal" evidence="4">
    <location>
        <begin position="171"/>
        <end position="317"/>
    </location>
</feature>
<dbReference type="InterPro" id="IPR049073">
    <property type="entry name" value="T6SS_VgrG3-like_C"/>
</dbReference>
<dbReference type="RefSeq" id="WP_114534357.1">
    <property type="nucleotide sequence ID" value="NZ_JAQDVM010000016.1"/>
</dbReference>
<feature type="compositionally biased region" description="Polar residues" evidence="1">
    <location>
        <begin position="504"/>
        <end position="523"/>
    </location>
</feature>
<feature type="compositionally biased region" description="Low complexity" evidence="1">
    <location>
        <begin position="38"/>
        <end position="62"/>
    </location>
</feature>
<evidence type="ECO:0000313" key="6">
    <source>
        <dbReference type="Proteomes" id="UP000253970"/>
    </source>
</evidence>
<proteinExistence type="predicted"/>
<feature type="region of interest" description="Disordered" evidence="1">
    <location>
        <begin position="327"/>
        <end position="525"/>
    </location>
</feature>
<evidence type="ECO:0000256" key="3">
    <source>
        <dbReference type="SAM" id="SignalP"/>
    </source>
</evidence>
<dbReference type="Proteomes" id="UP000253970">
    <property type="component" value="Unassembled WGS sequence"/>
</dbReference>
<keyword evidence="2" id="KW-1133">Transmembrane helix</keyword>
<keyword evidence="3" id="KW-0732">Signal</keyword>
<feature type="compositionally biased region" description="Pro residues" evidence="1">
    <location>
        <begin position="375"/>
        <end position="396"/>
    </location>
</feature>
<comment type="caution">
    <text evidence="5">The sequence shown here is derived from an EMBL/GenBank/DDBJ whole genome shotgun (WGS) entry which is preliminary data.</text>
</comment>